<dbReference type="EMBL" id="MU266336">
    <property type="protein sequence ID" value="KAH7929923.1"/>
    <property type="molecule type" value="Genomic_DNA"/>
</dbReference>
<accession>A0ACB8BYK2</accession>
<protein>
    <submittedName>
        <fullName evidence="1">Uncharacterized protein</fullName>
    </submittedName>
</protein>
<evidence type="ECO:0000313" key="1">
    <source>
        <dbReference type="EMBL" id="KAH7929923.1"/>
    </source>
</evidence>
<sequence length="166" mass="18206">MTAYVALPPDPRSIRSATLRRSAGPSRYRKSWKYTSVTWVWGAYVREGGASPIPMDEYLLSFDPAQKMYTIALQPSSARHKCWPITVPAMLPSTAKAKSLPWCLLLLRNADHNVVELGCGFVLSEHILFASIFIDPQDRASCNICSAFYSKVDPGSGSKAGAAVSH</sequence>
<dbReference type="Proteomes" id="UP000790709">
    <property type="component" value="Unassembled WGS sequence"/>
</dbReference>
<reference evidence="1" key="1">
    <citation type="journal article" date="2021" name="New Phytol.">
        <title>Evolutionary innovations through gain and loss of genes in the ectomycorrhizal Boletales.</title>
        <authorList>
            <person name="Wu G."/>
            <person name="Miyauchi S."/>
            <person name="Morin E."/>
            <person name="Kuo A."/>
            <person name="Drula E."/>
            <person name="Varga T."/>
            <person name="Kohler A."/>
            <person name="Feng B."/>
            <person name="Cao Y."/>
            <person name="Lipzen A."/>
            <person name="Daum C."/>
            <person name="Hundley H."/>
            <person name="Pangilinan J."/>
            <person name="Johnson J."/>
            <person name="Barry K."/>
            <person name="LaButti K."/>
            <person name="Ng V."/>
            <person name="Ahrendt S."/>
            <person name="Min B."/>
            <person name="Choi I.G."/>
            <person name="Park H."/>
            <person name="Plett J.M."/>
            <person name="Magnuson J."/>
            <person name="Spatafora J.W."/>
            <person name="Nagy L.G."/>
            <person name="Henrissat B."/>
            <person name="Grigoriev I.V."/>
            <person name="Yang Z.L."/>
            <person name="Xu J."/>
            <person name="Martin F.M."/>
        </authorList>
    </citation>
    <scope>NUCLEOTIDE SEQUENCE</scope>
    <source>
        <strain evidence="1">KUC20120723A-06</strain>
    </source>
</reference>
<proteinExistence type="predicted"/>
<name>A0ACB8BYK2_9AGAM</name>
<organism evidence="1 2">
    <name type="scientific">Leucogyrophana mollusca</name>
    <dbReference type="NCBI Taxonomy" id="85980"/>
    <lineage>
        <taxon>Eukaryota</taxon>
        <taxon>Fungi</taxon>
        <taxon>Dikarya</taxon>
        <taxon>Basidiomycota</taxon>
        <taxon>Agaricomycotina</taxon>
        <taxon>Agaricomycetes</taxon>
        <taxon>Agaricomycetidae</taxon>
        <taxon>Boletales</taxon>
        <taxon>Boletales incertae sedis</taxon>
        <taxon>Leucogyrophana</taxon>
    </lineage>
</organism>
<gene>
    <name evidence="1" type="ORF">BV22DRAFT_1043515</name>
</gene>
<comment type="caution">
    <text evidence="1">The sequence shown here is derived from an EMBL/GenBank/DDBJ whole genome shotgun (WGS) entry which is preliminary data.</text>
</comment>
<evidence type="ECO:0000313" key="2">
    <source>
        <dbReference type="Proteomes" id="UP000790709"/>
    </source>
</evidence>
<keyword evidence="2" id="KW-1185">Reference proteome</keyword>